<feature type="compositionally biased region" description="Acidic residues" evidence="1">
    <location>
        <begin position="180"/>
        <end position="190"/>
    </location>
</feature>
<keyword evidence="3" id="KW-1185">Reference proteome</keyword>
<proteinExistence type="predicted"/>
<accession>W7I8Q6</accession>
<dbReference type="AlphaFoldDB" id="W7I8Q6"/>
<feature type="region of interest" description="Disordered" evidence="1">
    <location>
        <begin position="170"/>
        <end position="199"/>
    </location>
</feature>
<feature type="compositionally biased region" description="Polar residues" evidence="1">
    <location>
        <begin position="124"/>
        <end position="134"/>
    </location>
</feature>
<dbReference type="HOGENOM" id="CLU_804167_0_0_1"/>
<evidence type="ECO:0000256" key="1">
    <source>
        <dbReference type="SAM" id="MobiDB-lite"/>
    </source>
</evidence>
<evidence type="ECO:0000313" key="3">
    <source>
        <dbReference type="Proteomes" id="UP000024837"/>
    </source>
</evidence>
<dbReference type="Proteomes" id="UP000024837">
    <property type="component" value="Unassembled WGS sequence"/>
</dbReference>
<organism evidence="2 3">
    <name type="scientific">Drechslerella stenobrocha 248</name>
    <dbReference type="NCBI Taxonomy" id="1043628"/>
    <lineage>
        <taxon>Eukaryota</taxon>
        <taxon>Fungi</taxon>
        <taxon>Dikarya</taxon>
        <taxon>Ascomycota</taxon>
        <taxon>Pezizomycotina</taxon>
        <taxon>Orbiliomycetes</taxon>
        <taxon>Orbiliales</taxon>
        <taxon>Orbiliaceae</taxon>
        <taxon>Drechslerella</taxon>
    </lineage>
</organism>
<evidence type="ECO:0000313" key="2">
    <source>
        <dbReference type="EMBL" id="EWC45420.1"/>
    </source>
</evidence>
<name>W7I8Q6_9PEZI</name>
<gene>
    <name evidence="2" type="ORF">DRE_00819</name>
</gene>
<reference evidence="2 3" key="1">
    <citation type="submission" date="2013-05" db="EMBL/GenBank/DDBJ databases">
        <title>Drechslerella stenobrocha genome reveals carnivorous origination and mechanical trapping mechanism of predatory fungi.</title>
        <authorList>
            <person name="Liu X."/>
            <person name="Zhang W."/>
            <person name="Liu K."/>
        </authorList>
    </citation>
    <scope>NUCLEOTIDE SEQUENCE [LARGE SCALE GENOMIC DNA]</scope>
    <source>
        <strain evidence="2 3">248</strain>
    </source>
</reference>
<dbReference type="EMBL" id="KI966427">
    <property type="protein sequence ID" value="EWC45420.1"/>
    <property type="molecule type" value="Genomic_DNA"/>
</dbReference>
<feature type="region of interest" description="Disordered" evidence="1">
    <location>
        <begin position="1"/>
        <end position="142"/>
    </location>
</feature>
<feature type="compositionally biased region" description="Basic residues" evidence="1">
    <location>
        <begin position="36"/>
        <end position="45"/>
    </location>
</feature>
<feature type="compositionally biased region" description="Basic and acidic residues" evidence="1">
    <location>
        <begin position="76"/>
        <end position="85"/>
    </location>
</feature>
<sequence length="345" mass="38424">MPSVLRRLSSRRHLDDAAATGREQQQQPANSPPVRKPSKLRRLRARLTGSSINLTPVAPPKTTAVPPVPPIPLIYRQDRHPRPVDVPEPTPPSSLGTERRSWSPSLQSTPTRGRSMSRAETPVNPRSGSASPASFHTAPRSPSRLSARSLVFSDAADEPVSSTAFWESVDRRDAHSIVSDNEEEEEEQEGEAQAPHQTACQRIRSERFKRPKNNVALEVIDTQLQAPQFVFPDTADYKVDGDGNEDDDIMCTLPGKYCRSIEEAEDHGYEYNSSIQVDARPVFNTLHTDTVDLTESNMLVDDTEKEGADGGGWPYWRQIEQLRRVVVGALSEAAEWQTDWTRGVD</sequence>
<protein>
    <submittedName>
        <fullName evidence="2">Uncharacterized protein</fullName>
    </submittedName>
</protein>
<feature type="compositionally biased region" description="Polar residues" evidence="1">
    <location>
        <begin position="102"/>
        <end position="114"/>
    </location>
</feature>